<protein>
    <submittedName>
        <fullName evidence="1">Uncharacterized protein</fullName>
    </submittedName>
</protein>
<accession>A0ACB7XLC0</accession>
<evidence type="ECO:0000313" key="1">
    <source>
        <dbReference type="EMBL" id="KAH7841583.1"/>
    </source>
</evidence>
<proteinExistence type="predicted"/>
<name>A0ACB7XLC0_9ERIC</name>
<organism evidence="1 2">
    <name type="scientific">Vaccinium darrowii</name>
    <dbReference type="NCBI Taxonomy" id="229202"/>
    <lineage>
        <taxon>Eukaryota</taxon>
        <taxon>Viridiplantae</taxon>
        <taxon>Streptophyta</taxon>
        <taxon>Embryophyta</taxon>
        <taxon>Tracheophyta</taxon>
        <taxon>Spermatophyta</taxon>
        <taxon>Magnoliopsida</taxon>
        <taxon>eudicotyledons</taxon>
        <taxon>Gunneridae</taxon>
        <taxon>Pentapetalae</taxon>
        <taxon>asterids</taxon>
        <taxon>Ericales</taxon>
        <taxon>Ericaceae</taxon>
        <taxon>Vaccinioideae</taxon>
        <taxon>Vaccinieae</taxon>
        <taxon>Vaccinium</taxon>
    </lineage>
</organism>
<keyword evidence="2" id="KW-1185">Reference proteome</keyword>
<dbReference type="Proteomes" id="UP000828048">
    <property type="component" value="Chromosome 10"/>
</dbReference>
<gene>
    <name evidence="1" type="ORF">Vadar_031777</name>
</gene>
<comment type="caution">
    <text evidence="1">The sequence shown here is derived from an EMBL/GenBank/DDBJ whole genome shotgun (WGS) entry which is preliminary data.</text>
</comment>
<reference evidence="1 2" key="1">
    <citation type="journal article" date="2021" name="Hortic Res">
        <title>High-quality reference genome and annotation aids understanding of berry development for evergreen blueberry (Vaccinium darrowii).</title>
        <authorList>
            <person name="Yu J."/>
            <person name="Hulse-Kemp A.M."/>
            <person name="Babiker E."/>
            <person name="Staton M."/>
        </authorList>
    </citation>
    <scope>NUCLEOTIDE SEQUENCE [LARGE SCALE GENOMIC DNA]</scope>
    <source>
        <strain evidence="2">cv. NJ 8807/NJ 8810</strain>
        <tissue evidence="1">Young leaf</tissue>
    </source>
</reference>
<sequence>MPNANKRTFLRHVLPLLLLLCQNGRRLPMELVLPTVFTITYWMGSLKPSLPTFSPSLLIVLFNVLVSQGLRPAIGAILKDVIQAETLAAVIMFVF</sequence>
<dbReference type="EMBL" id="CM037160">
    <property type="protein sequence ID" value="KAH7841583.1"/>
    <property type="molecule type" value="Genomic_DNA"/>
</dbReference>
<evidence type="ECO:0000313" key="2">
    <source>
        <dbReference type="Proteomes" id="UP000828048"/>
    </source>
</evidence>